<proteinExistence type="predicted"/>
<evidence type="ECO:0000313" key="1">
    <source>
        <dbReference type="EMBL" id="GLR67154.1"/>
    </source>
</evidence>
<accession>A0ABQ6AAJ4</accession>
<dbReference type="SUPFAM" id="SSF54909">
    <property type="entry name" value="Dimeric alpha+beta barrel"/>
    <property type="match status" value="1"/>
</dbReference>
<name>A0ABQ6AAJ4_9PROT</name>
<reference evidence="2" key="1">
    <citation type="journal article" date="2019" name="Int. J. Syst. Evol. Microbiol.">
        <title>The Global Catalogue of Microorganisms (GCM) 10K type strain sequencing project: providing services to taxonomists for standard genome sequencing and annotation.</title>
        <authorList>
            <consortium name="The Broad Institute Genomics Platform"/>
            <consortium name="The Broad Institute Genome Sequencing Center for Infectious Disease"/>
            <person name="Wu L."/>
            <person name="Ma J."/>
        </authorList>
    </citation>
    <scope>NUCLEOTIDE SEQUENCE [LARGE SCALE GENOMIC DNA]</scope>
    <source>
        <strain evidence="2">NBRC 112502</strain>
    </source>
</reference>
<sequence>MPKTLMLVFSSPISAAQETAYNAWYTDKHLPDICAIPGVISATRYKIDKSVALMPGLPADPNAYLAVYELEAKTSAELEVFAQAMREALQQGRADLSPLLDLAHASSSFAVPITTRLLPLA</sequence>
<gene>
    <name evidence="1" type="ORF">GCM10010909_18350</name>
</gene>
<evidence type="ECO:0000313" key="2">
    <source>
        <dbReference type="Proteomes" id="UP001156641"/>
    </source>
</evidence>
<keyword evidence="2" id="KW-1185">Reference proteome</keyword>
<protein>
    <recommendedName>
        <fullName evidence="3">EthD domain-containing protein</fullName>
    </recommendedName>
</protein>
<dbReference type="Proteomes" id="UP001156641">
    <property type="component" value="Unassembled WGS sequence"/>
</dbReference>
<evidence type="ECO:0008006" key="3">
    <source>
        <dbReference type="Google" id="ProtNLM"/>
    </source>
</evidence>
<dbReference type="RefSeq" id="WP_284257878.1">
    <property type="nucleotide sequence ID" value="NZ_BSOS01000058.1"/>
</dbReference>
<dbReference type="InterPro" id="IPR011008">
    <property type="entry name" value="Dimeric_a/b-barrel"/>
</dbReference>
<comment type="caution">
    <text evidence="1">The sequence shown here is derived from an EMBL/GenBank/DDBJ whole genome shotgun (WGS) entry which is preliminary data.</text>
</comment>
<organism evidence="1 2">
    <name type="scientific">Acidocella aquatica</name>
    <dbReference type="NCBI Taxonomy" id="1922313"/>
    <lineage>
        <taxon>Bacteria</taxon>
        <taxon>Pseudomonadati</taxon>
        <taxon>Pseudomonadota</taxon>
        <taxon>Alphaproteobacteria</taxon>
        <taxon>Acetobacterales</taxon>
        <taxon>Acidocellaceae</taxon>
        <taxon>Acidocella</taxon>
    </lineage>
</organism>
<dbReference type="EMBL" id="BSOS01000058">
    <property type="protein sequence ID" value="GLR67154.1"/>
    <property type="molecule type" value="Genomic_DNA"/>
</dbReference>
<dbReference type="Gene3D" id="3.30.70.100">
    <property type="match status" value="1"/>
</dbReference>